<dbReference type="GO" id="GO:0008010">
    <property type="term" value="F:structural constituent of chitin-based larval cuticle"/>
    <property type="evidence" value="ECO:0007669"/>
    <property type="project" value="TreeGrafter"/>
</dbReference>
<organism evidence="2">
    <name type="scientific">Daphnia magna</name>
    <dbReference type="NCBI Taxonomy" id="35525"/>
    <lineage>
        <taxon>Eukaryota</taxon>
        <taxon>Metazoa</taxon>
        <taxon>Ecdysozoa</taxon>
        <taxon>Arthropoda</taxon>
        <taxon>Crustacea</taxon>
        <taxon>Branchiopoda</taxon>
        <taxon>Diplostraca</taxon>
        <taxon>Cladocera</taxon>
        <taxon>Anomopoda</taxon>
        <taxon>Daphniidae</taxon>
        <taxon>Daphnia</taxon>
    </lineage>
</organism>
<dbReference type="PROSITE" id="PS51155">
    <property type="entry name" value="CHIT_BIND_RR_2"/>
    <property type="match status" value="1"/>
</dbReference>
<proteinExistence type="predicted"/>
<dbReference type="InterPro" id="IPR000618">
    <property type="entry name" value="Insect_cuticle"/>
</dbReference>
<protein>
    <submittedName>
        <fullName evidence="2">Uncharacterized protein</fullName>
    </submittedName>
</protein>
<dbReference type="EMBL" id="GDIQ01083369">
    <property type="protein sequence ID" value="JAN11368.1"/>
    <property type="molecule type" value="Transcribed_RNA"/>
</dbReference>
<accession>A0A0P5NB91</accession>
<dbReference type="Pfam" id="PF00379">
    <property type="entry name" value="Chitin_bind_4"/>
    <property type="match status" value="1"/>
</dbReference>
<dbReference type="PANTHER" id="PTHR10380">
    <property type="entry name" value="CUTICLE PROTEIN"/>
    <property type="match status" value="1"/>
</dbReference>
<dbReference type="GO" id="GO:0062129">
    <property type="term" value="C:chitin-based extracellular matrix"/>
    <property type="evidence" value="ECO:0007669"/>
    <property type="project" value="TreeGrafter"/>
</dbReference>
<evidence type="ECO:0000256" key="1">
    <source>
        <dbReference type="ARBA" id="ARBA00022460"/>
    </source>
</evidence>
<dbReference type="PANTHER" id="PTHR10380:SF173">
    <property type="entry name" value="CUTICULAR PROTEIN 47EF, ISOFORM C-RELATED"/>
    <property type="match status" value="1"/>
</dbReference>
<dbReference type="InterPro" id="IPR050468">
    <property type="entry name" value="Cuticle_Struct_Prot"/>
</dbReference>
<reference evidence="2" key="1">
    <citation type="submission" date="2015-10" db="EMBL/GenBank/DDBJ databases">
        <title>EvidentialGene: Evidence-directed Construction of Complete mRNA Transcriptomes without Genomes.</title>
        <authorList>
            <person name="Gilbert D.G."/>
        </authorList>
    </citation>
    <scope>NUCLEOTIDE SEQUENCE</scope>
</reference>
<sequence>MQGVTYDSYGKESYGEVLGNTNKGSSYWVSPEGEKFTLTWTADDAGFQPKGDHLPVAPVHEYELPVAPVHEYELPVAPALPYSRTGPGY</sequence>
<evidence type="ECO:0000313" key="2">
    <source>
        <dbReference type="EMBL" id="JAN11368.1"/>
    </source>
</evidence>
<name>A0A0P5NB91_9CRUS</name>
<keyword evidence="1" id="KW-0193">Cuticle</keyword>
<dbReference type="AlphaFoldDB" id="A0A0P5NB91"/>